<keyword evidence="2" id="KW-1185">Reference proteome</keyword>
<organism evidence="1 2">
    <name type="scientific">Desulfosporosinus meridiei (strain ATCC BAA-275 / DSM 13257 / KCTC 12902 / NCIMB 13706 / S10)</name>
    <dbReference type="NCBI Taxonomy" id="768704"/>
    <lineage>
        <taxon>Bacteria</taxon>
        <taxon>Bacillati</taxon>
        <taxon>Bacillota</taxon>
        <taxon>Clostridia</taxon>
        <taxon>Eubacteriales</taxon>
        <taxon>Desulfitobacteriaceae</taxon>
        <taxon>Desulfosporosinus</taxon>
    </lineage>
</organism>
<evidence type="ECO:0008006" key="3">
    <source>
        <dbReference type="Google" id="ProtNLM"/>
    </source>
</evidence>
<dbReference type="InterPro" id="IPR006530">
    <property type="entry name" value="YD"/>
</dbReference>
<gene>
    <name evidence="1" type="ordered locus">Desmer_1973</name>
</gene>
<protein>
    <recommendedName>
        <fullName evidence="3">Rhs family protein</fullName>
    </recommendedName>
</protein>
<reference evidence="1 2" key="1">
    <citation type="journal article" date="2012" name="J. Bacteriol.">
        <title>Complete genome sequences of Desulfosporosinus orientis DSM765T, Desulfosporosinus youngiae DSM17734T, Desulfosporosinus meridiei DSM13257T, and Desulfosporosinus acidiphilus DSM22704T.</title>
        <authorList>
            <person name="Pester M."/>
            <person name="Brambilla E."/>
            <person name="Alazard D."/>
            <person name="Rattei T."/>
            <person name="Weinmaier T."/>
            <person name="Han J."/>
            <person name="Lucas S."/>
            <person name="Lapidus A."/>
            <person name="Cheng J.F."/>
            <person name="Goodwin L."/>
            <person name="Pitluck S."/>
            <person name="Peters L."/>
            <person name="Ovchinnikova G."/>
            <person name="Teshima H."/>
            <person name="Detter J.C."/>
            <person name="Han C.S."/>
            <person name="Tapia R."/>
            <person name="Land M.L."/>
            <person name="Hauser L."/>
            <person name="Kyrpides N.C."/>
            <person name="Ivanova N.N."/>
            <person name="Pagani I."/>
            <person name="Huntmann M."/>
            <person name="Wei C.L."/>
            <person name="Davenport K.W."/>
            <person name="Daligault H."/>
            <person name="Chain P.S."/>
            <person name="Chen A."/>
            <person name="Mavromatis K."/>
            <person name="Markowitz V."/>
            <person name="Szeto E."/>
            <person name="Mikhailova N."/>
            <person name="Pati A."/>
            <person name="Wagner M."/>
            <person name="Woyke T."/>
            <person name="Ollivier B."/>
            <person name="Klenk H.P."/>
            <person name="Spring S."/>
            <person name="Loy A."/>
        </authorList>
    </citation>
    <scope>NUCLEOTIDE SEQUENCE [LARGE SCALE GENOMIC DNA]</scope>
    <source>
        <strain evidence="2">ATCC BAA-275 / DSM 13257 / NCIMB 13706 / S10</strain>
    </source>
</reference>
<accession>J7IXU6</accession>
<dbReference type="InterPro" id="IPR031325">
    <property type="entry name" value="RHS_repeat"/>
</dbReference>
<dbReference type="Gene3D" id="2.180.10.10">
    <property type="entry name" value="RHS repeat-associated core"/>
    <property type="match status" value="1"/>
</dbReference>
<dbReference type="HOGENOM" id="CLU_1675071_0_0_9"/>
<reference evidence="2" key="2">
    <citation type="submission" date="2012-08" db="EMBL/GenBank/DDBJ databases">
        <title>Finished genome of Desulfosporosinus meridiei DSM 13257.</title>
        <authorList>
            <person name="Huntemann M."/>
            <person name="Wei C.-L."/>
            <person name="Han J."/>
            <person name="Detter J.C."/>
            <person name="Han C."/>
            <person name="Davenport K."/>
            <person name="Daligault H."/>
            <person name="Erkkila T."/>
            <person name="Gu W."/>
            <person name="Munk A.C.C."/>
            <person name="Teshima H."/>
            <person name="Xu Y."/>
            <person name="Chain P."/>
            <person name="Tapia R."/>
            <person name="Chen A."/>
            <person name="Krypides N."/>
            <person name="Mavromatis K."/>
            <person name="Markowitz V."/>
            <person name="Szeto E."/>
            <person name="Ivanova N."/>
            <person name="Mikhailova N."/>
            <person name="Ovchinnikova G."/>
            <person name="Pagani I."/>
            <person name="Pati A."/>
            <person name="Goodwin L."/>
            <person name="Peters L."/>
            <person name="Pitluck S."/>
            <person name="Woyke T."/>
            <person name="Pester M."/>
            <person name="Spring S."/>
            <person name="Ollivier B."/>
            <person name="Rattei T."/>
            <person name="Klenk H.-P."/>
            <person name="Wagner M."/>
            <person name="Loy A."/>
        </authorList>
    </citation>
    <scope>NUCLEOTIDE SEQUENCE [LARGE SCALE GENOMIC DNA]</scope>
    <source>
        <strain evidence="2">ATCC BAA-275 / DSM 13257 / NCIMB 13706 / S10</strain>
    </source>
</reference>
<dbReference type="Proteomes" id="UP000005262">
    <property type="component" value="Chromosome"/>
</dbReference>
<name>J7IXU6_DESMD</name>
<proteinExistence type="predicted"/>
<sequence>MSKLTLVKDNENGRNYRYQYDALGRVVEENDNLTGIKTDYNYNKSGTIKRMSHLSGDTILDSFNYDYDLRGNQTQKEENGTVTQYYYDPLSRLKTVLSPDDEVLDYKYDDLSNIAGSVEIKGNRISETFYLYDRNSRLLLMETLQSDQDVEQRFSYD</sequence>
<evidence type="ECO:0000313" key="1">
    <source>
        <dbReference type="EMBL" id="AFQ43923.1"/>
    </source>
</evidence>
<dbReference type="Pfam" id="PF05593">
    <property type="entry name" value="RHS_repeat"/>
    <property type="match status" value="2"/>
</dbReference>
<dbReference type="AlphaFoldDB" id="J7IXU6"/>
<dbReference type="NCBIfam" id="TIGR01643">
    <property type="entry name" value="YD_repeat_2x"/>
    <property type="match status" value="2"/>
</dbReference>
<dbReference type="EMBL" id="CP003629">
    <property type="protein sequence ID" value="AFQ43923.1"/>
    <property type="molecule type" value="Genomic_DNA"/>
</dbReference>
<dbReference type="STRING" id="768704.Desmer_1973"/>
<evidence type="ECO:0000313" key="2">
    <source>
        <dbReference type="Proteomes" id="UP000005262"/>
    </source>
</evidence>
<dbReference type="KEGG" id="dmi:Desmer_1973"/>